<accession>A0ABX5QI63</accession>
<sequence length="133" mass="14533">MMGWLDDIPTTGAPMVFEHGETVYRLRPKMVWDRYSKTYIPGDWSDPDELELPGAFIAQSSTAIVTGAARTQVLESKSLYLTDPDADVQVGDRIRQGPTGPAPFLVDGAPAADTNPFTGWRPVREIPLEAVTG</sequence>
<proteinExistence type="predicted"/>
<feature type="region of interest" description="Disordered" evidence="1">
    <location>
        <begin position="90"/>
        <end position="110"/>
    </location>
</feature>
<keyword evidence="3" id="KW-1185">Reference proteome</keyword>
<dbReference type="RefSeq" id="WP_128387530.1">
    <property type="nucleotide sequence ID" value="NZ_CP035037.1"/>
</dbReference>
<gene>
    <name evidence="2" type="ORF">Leucomu_13495</name>
</gene>
<dbReference type="Proteomes" id="UP000285768">
    <property type="component" value="Chromosome"/>
</dbReference>
<evidence type="ECO:0000313" key="3">
    <source>
        <dbReference type="Proteomes" id="UP000285768"/>
    </source>
</evidence>
<evidence type="ECO:0000313" key="2">
    <source>
        <dbReference type="EMBL" id="QAB18788.1"/>
    </source>
</evidence>
<organism evidence="2 3">
    <name type="scientific">Leucobacter muris</name>
    <dbReference type="NCBI Taxonomy" id="1935379"/>
    <lineage>
        <taxon>Bacteria</taxon>
        <taxon>Bacillati</taxon>
        <taxon>Actinomycetota</taxon>
        <taxon>Actinomycetes</taxon>
        <taxon>Micrococcales</taxon>
        <taxon>Microbacteriaceae</taxon>
        <taxon>Leucobacter</taxon>
    </lineage>
</organism>
<dbReference type="EMBL" id="CP035037">
    <property type="protein sequence ID" value="QAB18788.1"/>
    <property type="molecule type" value="Genomic_DNA"/>
</dbReference>
<name>A0ABX5QI63_9MICO</name>
<protein>
    <submittedName>
        <fullName evidence="2">Uncharacterized protein</fullName>
    </submittedName>
</protein>
<reference evidence="2 3" key="1">
    <citation type="submission" date="2019-01" db="EMBL/GenBank/DDBJ databases">
        <title>Leucobacter muris sp. nov. isolated from the nose of a laboratory mouse.</title>
        <authorList>
            <person name="Benga L."/>
            <person name="Sproeer C."/>
            <person name="Schumann P."/>
            <person name="Verbarg S."/>
            <person name="Bunk B."/>
            <person name="Engelhardt E."/>
            <person name="Benten P.M."/>
            <person name="Sager M."/>
        </authorList>
    </citation>
    <scope>NUCLEOTIDE SEQUENCE [LARGE SCALE GENOMIC DNA]</scope>
    <source>
        <strain evidence="2 3">DSM 101948</strain>
    </source>
</reference>
<evidence type="ECO:0000256" key="1">
    <source>
        <dbReference type="SAM" id="MobiDB-lite"/>
    </source>
</evidence>